<dbReference type="SUPFAM" id="SSF49764">
    <property type="entry name" value="HSP20-like chaperones"/>
    <property type="match status" value="1"/>
</dbReference>
<gene>
    <name evidence="1" type="ordered locus">Metho_2636</name>
</gene>
<keyword evidence="1" id="KW-0614">Plasmid</keyword>
<accession>L0KZ93</accession>
<dbReference type="CDD" id="cd06464">
    <property type="entry name" value="ACD_sHsps-like"/>
    <property type="match status" value="1"/>
</dbReference>
<proteinExistence type="predicted"/>
<dbReference type="Proteomes" id="UP000010866">
    <property type="component" value="Plasmid pMETHO01"/>
</dbReference>
<dbReference type="RefSeq" id="WP_015313899.1">
    <property type="nucleotide sequence ID" value="NC_019972.1"/>
</dbReference>
<evidence type="ECO:0000313" key="1">
    <source>
        <dbReference type="EMBL" id="AGB50767.1"/>
    </source>
</evidence>
<geneLocation type="plasmid" evidence="1 2">
    <name>pMETHO01</name>
</geneLocation>
<dbReference type="Gene3D" id="2.60.40.790">
    <property type="match status" value="1"/>
</dbReference>
<dbReference type="AlphaFoldDB" id="L0KZ93"/>
<keyword evidence="2" id="KW-1185">Reference proteome</keyword>
<name>L0KZ93_METHD</name>
<sequence length="142" mass="16105">MEQLAGGLETSIISTLLTIGISGKIPSFLDIGIKISVHEISDTLRSVIPGRNKNEPQYQITTEKECVIITLDIPGIPRKNIYTDPREKSVSIIAAFEDRLYTKNIPLKVRIDPLSEKMRYYNGVLELRYKIVLLKKYILTTL</sequence>
<evidence type="ECO:0008006" key="3">
    <source>
        <dbReference type="Google" id="ProtNLM"/>
    </source>
</evidence>
<organism evidence="1 2">
    <name type="scientific">Methanomethylovorans hollandica (strain DSM 15978 / NBRC 107637 / DMS1)</name>
    <dbReference type="NCBI Taxonomy" id="867904"/>
    <lineage>
        <taxon>Archaea</taxon>
        <taxon>Methanobacteriati</taxon>
        <taxon>Methanobacteriota</taxon>
        <taxon>Stenosarchaea group</taxon>
        <taxon>Methanomicrobia</taxon>
        <taxon>Methanosarcinales</taxon>
        <taxon>Methanosarcinaceae</taxon>
        <taxon>Methanomethylovorans</taxon>
    </lineage>
</organism>
<dbReference type="InterPro" id="IPR008978">
    <property type="entry name" value="HSP20-like_chaperone"/>
</dbReference>
<dbReference type="KEGG" id="mhz:Metho_2636"/>
<reference evidence="2" key="1">
    <citation type="submission" date="2012-02" db="EMBL/GenBank/DDBJ databases">
        <title>Complete sequence of plasmid of Methanomethylovorans hollandica DSM 15978.</title>
        <authorList>
            <person name="Lucas S."/>
            <person name="Copeland A."/>
            <person name="Lapidus A."/>
            <person name="Glavina del Rio T."/>
            <person name="Dalin E."/>
            <person name="Tice H."/>
            <person name="Bruce D."/>
            <person name="Goodwin L."/>
            <person name="Pitluck S."/>
            <person name="Peters L."/>
            <person name="Mikhailova N."/>
            <person name="Held B."/>
            <person name="Kyrpides N."/>
            <person name="Mavromatis K."/>
            <person name="Ivanova N."/>
            <person name="Brettin T."/>
            <person name="Detter J.C."/>
            <person name="Han C."/>
            <person name="Larimer F."/>
            <person name="Land M."/>
            <person name="Hauser L."/>
            <person name="Markowitz V."/>
            <person name="Cheng J.-F."/>
            <person name="Hugenholtz P."/>
            <person name="Woyke T."/>
            <person name="Wu D."/>
            <person name="Spring S."/>
            <person name="Schroeder M."/>
            <person name="Brambilla E."/>
            <person name="Klenk H.-P."/>
            <person name="Eisen J.A."/>
        </authorList>
    </citation>
    <scope>NUCLEOTIDE SEQUENCE [LARGE SCALE GENOMIC DNA]</scope>
    <source>
        <strain evidence="2">DSM 15978 / NBRC 107637 / DMS1</strain>
        <plasmid evidence="2">Plasmid pMETHO01</plasmid>
    </source>
</reference>
<dbReference type="HOGENOM" id="CLU_1811442_0_0_2"/>
<dbReference type="EMBL" id="CP003363">
    <property type="protein sequence ID" value="AGB50767.1"/>
    <property type="molecule type" value="Genomic_DNA"/>
</dbReference>
<dbReference type="GeneID" id="14401598"/>
<protein>
    <recommendedName>
        <fullName evidence="3">Molecular chaperone (Small heat shock protein)</fullName>
    </recommendedName>
</protein>
<evidence type="ECO:0000313" key="2">
    <source>
        <dbReference type="Proteomes" id="UP000010866"/>
    </source>
</evidence>